<dbReference type="InterPro" id="IPR020610">
    <property type="entry name" value="Thiolase_AS"/>
</dbReference>
<dbReference type="PANTHER" id="PTHR18919:SF165">
    <property type="entry name" value="ACETYL-COA ACETYLTRANSFERASE"/>
    <property type="match status" value="1"/>
</dbReference>
<dbReference type="InterPro" id="IPR002155">
    <property type="entry name" value="Thiolase"/>
</dbReference>
<evidence type="ECO:0000256" key="6">
    <source>
        <dbReference type="ARBA" id="ARBA00044137"/>
    </source>
</evidence>
<accession>A0A1B7TEK2</accession>
<evidence type="ECO:0000313" key="12">
    <source>
        <dbReference type="EMBL" id="OBA27167.1"/>
    </source>
</evidence>
<comment type="pathway">
    <text evidence="5">Metabolic intermediate biosynthesis; (R)-mevalonate biosynthesis; (R)-mevalonate from acetyl-CoA: step 1/3.</text>
</comment>
<dbReference type="PANTHER" id="PTHR18919">
    <property type="entry name" value="ACETYL-COA C-ACYLTRANSFERASE"/>
    <property type="match status" value="1"/>
</dbReference>
<feature type="active site" description="Proton acceptor" evidence="8">
    <location>
        <position position="355"/>
    </location>
</feature>
<feature type="domain" description="Thiolase C-terminal" evidence="11">
    <location>
        <begin position="276"/>
        <end position="400"/>
    </location>
</feature>
<evidence type="ECO:0000256" key="5">
    <source>
        <dbReference type="ARBA" id="ARBA00037924"/>
    </source>
</evidence>
<dbReference type="GO" id="GO:0003985">
    <property type="term" value="F:acetyl-CoA C-acetyltransferase activity"/>
    <property type="evidence" value="ECO:0007669"/>
    <property type="project" value="UniProtKB-EC"/>
</dbReference>
<dbReference type="EMBL" id="LXPE01000010">
    <property type="protein sequence ID" value="OBA27167.1"/>
    <property type="molecule type" value="Genomic_DNA"/>
</dbReference>
<evidence type="ECO:0000256" key="3">
    <source>
        <dbReference type="ARBA" id="ARBA00022679"/>
    </source>
</evidence>
<dbReference type="GO" id="GO:0005739">
    <property type="term" value="C:mitochondrion"/>
    <property type="evidence" value="ECO:0007669"/>
    <property type="project" value="TreeGrafter"/>
</dbReference>
<dbReference type="FunFam" id="3.40.47.10:FF:000007">
    <property type="entry name" value="acetyl-CoA acetyltransferase, mitochondrial"/>
    <property type="match status" value="1"/>
</dbReference>
<proteinExistence type="inferred from homology"/>
<evidence type="ECO:0000256" key="4">
    <source>
        <dbReference type="ARBA" id="ARBA00023315"/>
    </source>
</evidence>
<dbReference type="InterPro" id="IPR020613">
    <property type="entry name" value="Thiolase_CS"/>
</dbReference>
<keyword evidence="3 9" id="KW-0808">Transferase</keyword>
<dbReference type="SUPFAM" id="SSF53901">
    <property type="entry name" value="Thiolase-like"/>
    <property type="match status" value="2"/>
</dbReference>
<evidence type="ECO:0000259" key="10">
    <source>
        <dbReference type="Pfam" id="PF00108"/>
    </source>
</evidence>
<dbReference type="InterPro" id="IPR020617">
    <property type="entry name" value="Thiolase_C"/>
</dbReference>
<dbReference type="PIRSF" id="PIRSF000429">
    <property type="entry name" value="Ac-CoA_Ac_transf"/>
    <property type="match status" value="1"/>
</dbReference>
<feature type="domain" description="Thiolase N-terminal" evidence="10">
    <location>
        <begin position="7"/>
        <end position="269"/>
    </location>
</feature>
<feature type="active site" description="Proton acceptor" evidence="8">
    <location>
        <position position="387"/>
    </location>
</feature>
<dbReference type="InterPro" id="IPR016039">
    <property type="entry name" value="Thiolase-like"/>
</dbReference>
<gene>
    <name evidence="12" type="ORF">HANVADRAFT_48437</name>
</gene>
<name>A0A1B7TEK2_9ASCO</name>
<sequence>MSNLPPVYIVSTARTPIGSFQGTLASVEAVELGSTAVKAALAKVPQINPLTDVDEIVFGNVISANVGQNPARQVALKSGLGSHIVASTVNKVCASGMKALINGASSIMLGNSDIVVVGGCESMTNAPYYLPQGRAGFRFGEKTVVDGIQRDGLNDAYDNEAMGVHAEKCAVDYEISREEQDDFAIKSYQKAQQAHAAGKFANEIAPVTIKGFRGKKDTIVDKDEEPFRLNVEKLKSARTCFKKENGTITPANASPINDGGCCLILVSESKLKELNLTPLAKVSGWGEAAHAPCDFTWAPSLAAPKAAKHAGVTLDDISYFEFNEAFAVVGVANTKILNLPKEKVNVYGGAVAIGHPLGCSGARVIVTLLSVLQQEGKVGDKGLAAICNGGGGASSVIIERL</sequence>
<evidence type="ECO:0000256" key="7">
    <source>
        <dbReference type="ARBA" id="ARBA00084041"/>
    </source>
</evidence>
<feature type="active site" description="Acyl-thioester intermediate" evidence="8">
    <location>
        <position position="93"/>
    </location>
</feature>
<dbReference type="GO" id="GO:0006696">
    <property type="term" value="P:ergosterol biosynthetic process"/>
    <property type="evidence" value="ECO:0007669"/>
    <property type="project" value="TreeGrafter"/>
</dbReference>
<dbReference type="Pfam" id="PF02803">
    <property type="entry name" value="Thiolase_C"/>
    <property type="match status" value="1"/>
</dbReference>
<keyword evidence="4 9" id="KW-0012">Acyltransferase</keyword>
<evidence type="ECO:0000256" key="9">
    <source>
        <dbReference type="RuleBase" id="RU003557"/>
    </source>
</evidence>
<dbReference type="Pfam" id="PF00108">
    <property type="entry name" value="Thiolase_N"/>
    <property type="match status" value="1"/>
</dbReference>
<dbReference type="InterPro" id="IPR020616">
    <property type="entry name" value="Thiolase_N"/>
</dbReference>
<evidence type="ECO:0000313" key="13">
    <source>
        <dbReference type="Proteomes" id="UP000092321"/>
    </source>
</evidence>
<organism evidence="12 13">
    <name type="scientific">Hanseniaspora valbyensis NRRL Y-1626</name>
    <dbReference type="NCBI Taxonomy" id="766949"/>
    <lineage>
        <taxon>Eukaryota</taxon>
        <taxon>Fungi</taxon>
        <taxon>Dikarya</taxon>
        <taxon>Ascomycota</taxon>
        <taxon>Saccharomycotina</taxon>
        <taxon>Saccharomycetes</taxon>
        <taxon>Saccharomycodales</taxon>
        <taxon>Saccharomycodaceae</taxon>
        <taxon>Hanseniaspora</taxon>
    </lineage>
</organism>
<dbReference type="Proteomes" id="UP000092321">
    <property type="component" value="Unassembled WGS sequence"/>
</dbReference>
<dbReference type="NCBIfam" id="TIGR01930">
    <property type="entry name" value="AcCoA-C-Actrans"/>
    <property type="match status" value="1"/>
</dbReference>
<evidence type="ECO:0000256" key="8">
    <source>
        <dbReference type="PIRSR" id="PIRSR000429-1"/>
    </source>
</evidence>
<dbReference type="Gene3D" id="3.40.47.10">
    <property type="match status" value="1"/>
</dbReference>
<keyword evidence="13" id="KW-1185">Reference proteome</keyword>
<dbReference type="EC" id="2.3.1.9" evidence="2"/>
<dbReference type="PROSITE" id="PS00099">
    <property type="entry name" value="THIOLASE_3"/>
    <property type="match status" value="1"/>
</dbReference>
<dbReference type="PROSITE" id="PS00737">
    <property type="entry name" value="THIOLASE_2"/>
    <property type="match status" value="1"/>
</dbReference>
<evidence type="ECO:0000259" key="11">
    <source>
        <dbReference type="Pfam" id="PF02803"/>
    </source>
</evidence>
<protein>
    <recommendedName>
        <fullName evidence="6">Acetyl-CoA acetyltransferase</fullName>
        <ecNumber evidence="2">2.3.1.9</ecNumber>
    </recommendedName>
    <alternativeName>
        <fullName evidence="7">Ergosterol biosynthesis protein 10</fullName>
    </alternativeName>
</protein>
<evidence type="ECO:0000256" key="1">
    <source>
        <dbReference type="ARBA" id="ARBA00010982"/>
    </source>
</evidence>
<dbReference type="OrthoDB" id="5404651at2759"/>
<dbReference type="AlphaFoldDB" id="A0A1B7TEK2"/>
<dbReference type="GO" id="GO:0006635">
    <property type="term" value="P:fatty acid beta-oxidation"/>
    <property type="evidence" value="ECO:0007669"/>
    <property type="project" value="TreeGrafter"/>
</dbReference>
<dbReference type="PROSITE" id="PS00098">
    <property type="entry name" value="THIOLASE_1"/>
    <property type="match status" value="1"/>
</dbReference>
<comment type="similarity">
    <text evidence="1 9">Belongs to the thiolase-like superfamily. Thiolase family.</text>
</comment>
<reference evidence="13" key="1">
    <citation type="journal article" date="2016" name="Proc. Natl. Acad. Sci. U.S.A.">
        <title>Comparative genomics of biotechnologically important yeasts.</title>
        <authorList>
            <person name="Riley R."/>
            <person name="Haridas S."/>
            <person name="Wolfe K.H."/>
            <person name="Lopes M.R."/>
            <person name="Hittinger C.T."/>
            <person name="Goeker M."/>
            <person name="Salamov A.A."/>
            <person name="Wisecaver J.H."/>
            <person name="Long T.M."/>
            <person name="Calvey C.H."/>
            <person name="Aerts A.L."/>
            <person name="Barry K.W."/>
            <person name="Choi C."/>
            <person name="Clum A."/>
            <person name="Coughlan A.Y."/>
            <person name="Deshpande S."/>
            <person name="Douglass A.P."/>
            <person name="Hanson S.J."/>
            <person name="Klenk H.-P."/>
            <person name="LaButti K.M."/>
            <person name="Lapidus A."/>
            <person name="Lindquist E.A."/>
            <person name="Lipzen A.M."/>
            <person name="Meier-Kolthoff J.P."/>
            <person name="Ohm R.A."/>
            <person name="Otillar R.P."/>
            <person name="Pangilinan J.L."/>
            <person name="Peng Y."/>
            <person name="Rokas A."/>
            <person name="Rosa C.A."/>
            <person name="Scheuner C."/>
            <person name="Sibirny A.A."/>
            <person name="Slot J.C."/>
            <person name="Stielow J.B."/>
            <person name="Sun H."/>
            <person name="Kurtzman C.P."/>
            <person name="Blackwell M."/>
            <person name="Grigoriev I.V."/>
            <person name="Jeffries T.W."/>
        </authorList>
    </citation>
    <scope>NUCLEOTIDE SEQUENCE [LARGE SCALE GENOMIC DNA]</scope>
    <source>
        <strain evidence="13">NRRL Y-1626</strain>
    </source>
</reference>
<comment type="caution">
    <text evidence="12">The sequence shown here is derived from an EMBL/GenBank/DDBJ whole genome shotgun (WGS) entry which is preliminary data.</text>
</comment>
<dbReference type="InterPro" id="IPR020615">
    <property type="entry name" value="Thiolase_acyl_enz_int_AS"/>
</dbReference>
<dbReference type="CDD" id="cd00751">
    <property type="entry name" value="thiolase"/>
    <property type="match status" value="1"/>
</dbReference>
<evidence type="ECO:0000256" key="2">
    <source>
        <dbReference type="ARBA" id="ARBA00012705"/>
    </source>
</evidence>